<evidence type="ECO:0000313" key="5">
    <source>
        <dbReference type="Proteomes" id="UP000377595"/>
    </source>
</evidence>
<dbReference type="PANTHER" id="PTHR42715:SF10">
    <property type="entry name" value="BETA-GLUCOSIDASE"/>
    <property type="match status" value="1"/>
</dbReference>
<organism evidence="4 5">
    <name type="scientific">Acrocarpospora pleiomorpha</name>
    <dbReference type="NCBI Taxonomy" id="90975"/>
    <lineage>
        <taxon>Bacteria</taxon>
        <taxon>Bacillati</taxon>
        <taxon>Actinomycetota</taxon>
        <taxon>Actinomycetes</taxon>
        <taxon>Streptosporangiales</taxon>
        <taxon>Streptosporangiaceae</taxon>
        <taxon>Acrocarpospora</taxon>
    </lineage>
</organism>
<dbReference type="InterPro" id="IPR050288">
    <property type="entry name" value="Cellulose_deg_GH3"/>
</dbReference>
<dbReference type="Pfam" id="PF01915">
    <property type="entry name" value="Glyco_hydro_3_C"/>
    <property type="match status" value="1"/>
</dbReference>
<reference evidence="4 5" key="1">
    <citation type="submission" date="2019-10" db="EMBL/GenBank/DDBJ databases">
        <title>Whole genome shotgun sequence of Acrocarpospora pleiomorpha NBRC 16267.</title>
        <authorList>
            <person name="Ichikawa N."/>
            <person name="Kimura A."/>
            <person name="Kitahashi Y."/>
            <person name="Komaki H."/>
            <person name="Oguchi A."/>
        </authorList>
    </citation>
    <scope>NUCLEOTIDE SEQUENCE [LARGE SCALE GENOMIC DNA]</scope>
    <source>
        <strain evidence="4 5">NBRC 16267</strain>
    </source>
</reference>
<dbReference type="GO" id="GO:0004553">
    <property type="term" value="F:hydrolase activity, hydrolyzing O-glycosyl compounds"/>
    <property type="evidence" value="ECO:0007669"/>
    <property type="project" value="InterPro"/>
</dbReference>
<dbReference type="InterPro" id="IPR036881">
    <property type="entry name" value="Glyco_hydro_3_C_sf"/>
</dbReference>
<keyword evidence="5" id="KW-1185">Reference proteome</keyword>
<dbReference type="InterPro" id="IPR017853">
    <property type="entry name" value="GH"/>
</dbReference>
<evidence type="ECO:0000313" key="4">
    <source>
        <dbReference type="EMBL" id="GES22575.1"/>
    </source>
</evidence>
<evidence type="ECO:0000256" key="1">
    <source>
        <dbReference type="ARBA" id="ARBA00005336"/>
    </source>
</evidence>
<dbReference type="RefSeq" id="WP_155347523.1">
    <property type="nucleotide sequence ID" value="NZ_BAAAHM010000035.1"/>
</dbReference>
<dbReference type="InterPro" id="IPR026891">
    <property type="entry name" value="Fn3-like"/>
</dbReference>
<dbReference type="SUPFAM" id="SSF52279">
    <property type="entry name" value="Beta-D-glucan exohydrolase, C-terminal domain"/>
    <property type="match status" value="1"/>
</dbReference>
<dbReference type="Proteomes" id="UP000377595">
    <property type="component" value="Unassembled WGS sequence"/>
</dbReference>
<dbReference type="SUPFAM" id="SSF51445">
    <property type="entry name" value="(Trans)glycosidases"/>
    <property type="match status" value="1"/>
</dbReference>
<dbReference type="PANTHER" id="PTHR42715">
    <property type="entry name" value="BETA-GLUCOSIDASE"/>
    <property type="match status" value="1"/>
</dbReference>
<dbReference type="InterPro" id="IPR002772">
    <property type="entry name" value="Glyco_hydro_3_C"/>
</dbReference>
<protein>
    <submittedName>
        <fullName evidence="4">Glycosyl hydrolase</fullName>
    </submittedName>
</protein>
<dbReference type="GO" id="GO:0005975">
    <property type="term" value="P:carbohydrate metabolic process"/>
    <property type="evidence" value="ECO:0007669"/>
    <property type="project" value="InterPro"/>
</dbReference>
<dbReference type="Pfam" id="PF00933">
    <property type="entry name" value="Glyco_hydro_3"/>
    <property type="match status" value="1"/>
</dbReference>
<evidence type="ECO:0000256" key="2">
    <source>
        <dbReference type="ARBA" id="ARBA00022801"/>
    </source>
</evidence>
<evidence type="ECO:0000259" key="3">
    <source>
        <dbReference type="SMART" id="SM01217"/>
    </source>
</evidence>
<dbReference type="InterPro" id="IPR013783">
    <property type="entry name" value="Ig-like_fold"/>
</dbReference>
<dbReference type="AlphaFoldDB" id="A0A5M3XMJ0"/>
<dbReference type="Pfam" id="PF14310">
    <property type="entry name" value="Fn3-like"/>
    <property type="match status" value="1"/>
</dbReference>
<keyword evidence="2 4" id="KW-0378">Hydrolase</keyword>
<comment type="caution">
    <text evidence="4">The sequence shown here is derived from an EMBL/GenBank/DDBJ whole genome shotgun (WGS) entry which is preliminary data.</text>
</comment>
<dbReference type="Gene3D" id="3.40.50.1700">
    <property type="entry name" value="Glycoside hydrolase family 3 C-terminal domain"/>
    <property type="match status" value="1"/>
</dbReference>
<proteinExistence type="inferred from homology"/>
<comment type="similarity">
    <text evidence="1">Belongs to the glycosyl hydrolase 3 family.</text>
</comment>
<name>A0A5M3XMJ0_9ACTN</name>
<sequence>MPFDQHDQRAATLVAQLTLDEKIQLVTGYIGIPIGADGPETDDPMFKLTPETTPPPGAVGSDGFVPGIPRLGIPDLQLAGAGVGITSLVERPGGENVVFPSSVAQTATWSEPLVREFGRRLGAEARAQGINVVLAGATNLSIEPRSGRNFEYHGEDPILAGAMVREELLGTQDSGVVASVKHFAANFQETGRFVVSSVVDERSLREGELLAFEVALTDGDVGAVMTSYNRINGVYSSENHYLLTEVLKQEWGFRGWVMSDWGAAHSTVPSALAGLDQEFPLAHWFGQALKDAVERGEVPLERLDDMNRRILRSLIAVGVLDRDASEKPASATEDNLDTAQRIAEEGIVLLKNNGVLPLSDAASRVVVIGAHADIAVPSGGGSAAIRPIGGNPVEAAPGALPQYWVPSSPLDALRRELPGAEITWFDGSDAEAAVSATEHADVAVVFAAQLTSEHFDVPDLGLADGQEELIAAVAAVAPRVVVVLETGGAVTMPWLDDVEAVVAAWYPGHRGGDAIARILTGRVNPSGKTPLTFPRSEDDLPHRAVFPMPPLPGQTGPVELTLVNLLKEQQGEYFDAVYDEGLLLGYKWYDAGDRAVAFPFGHGLSYTNYEYGAVDAQWTPEGARVTVSVRNAGAVDGKETVQVYATLPEDAAAPRRLVGWAKAELRSGETRTVTIDVPAKYLSVWSVANKIWSFPSGAFAIEAAESSRDSRGTVHLHR</sequence>
<dbReference type="Gene3D" id="2.60.40.10">
    <property type="entry name" value="Immunoglobulins"/>
    <property type="match status" value="1"/>
</dbReference>
<gene>
    <name evidence="4" type="primary">bglS</name>
    <name evidence="4" type="ORF">Aple_054730</name>
</gene>
<dbReference type="EMBL" id="BLAF01000032">
    <property type="protein sequence ID" value="GES22575.1"/>
    <property type="molecule type" value="Genomic_DNA"/>
</dbReference>
<dbReference type="Gene3D" id="3.20.20.300">
    <property type="entry name" value="Glycoside hydrolase, family 3, N-terminal domain"/>
    <property type="match status" value="1"/>
</dbReference>
<dbReference type="InterPro" id="IPR001764">
    <property type="entry name" value="Glyco_hydro_3_N"/>
</dbReference>
<dbReference type="InterPro" id="IPR036962">
    <property type="entry name" value="Glyco_hydro_3_N_sf"/>
</dbReference>
<feature type="domain" description="Fibronectin type III-like" evidence="3">
    <location>
        <begin position="639"/>
        <end position="707"/>
    </location>
</feature>
<dbReference type="OrthoDB" id="3187421at2"/>
<dbReference type="PRINTS" id="PR00133">
    <property type="entry name" value="GLHYDRLASE3"/>
</dbReference>
<accession>A0A5M3XMJ0</accession>
<dbReference type="SMART" id="SM01217">
    <property type="entry name" value="Fn3_like"/>
    <property type="match status" value="1"/>
</dbReference>